<dbReference type="InterPro" id="IPR001382">
    <property type="entry name" value="Glyco_hydro_47"/>
</dbReference>
<keyword evidence="6" id="KW-0106">Calcium</keyword>
<evidence type="ECO:0000256" key="1">
    <source>
        <dbReference type="ARBA" id="ARBA00001913"/>
    </source>
</evidence>
<dbReference type="PRINTS" id="PR00747">
    <property type="entry name" value="GLYHDRLASE47"/>
</dbReference>
<dbReference type="GO" id="GO:0005509">
    <property type="term" value="F:calcium ion binding"/>
    <property type="evidence" value="ECO:0007669"/>
    <property type="project" value="InterPro"/>
</dbReference>
<evidence type="ECO:0000256" key="3">
    <source>
        <dbReference type="ARBA" id="ARBA00007658"/>
    </source>
</evidence>
<reference evidence="8" key="1">
    <citation type="journal article" date="2020" name="Stud. Mycol.">
        <title>101 Dothideomycetes genomes: a test case for predicting lifestyles and emergence of pathogens.</title>
        <authorList>
            <person name="Haridas S."/>
            <person name="Albert R."/>
            <person name="Binder M."/>
            <person name="Bloem J."/>
            <person name="Labutti K."/>
            <person name="Salamov A."/>
            <person name="Andreopoulos B."/>
            <person name="Baker S."/>
            <person name="Barry K."/>
            <person name="Bills G."/>
            <person name="Bluhm B."/>
            <person name="Cannon C."/>
            <person name="Castanera R."/>
            <person name="Culley D."/>
            <person name="Daum C."/>
            <person name="Ezra D."/>
            <person name="Gonzalez J."/>
            <person name="Henrissat B."/>
            <person name="Kuo A."/>
            <person name="Liang C."/>
            <person name="Lipzen A."/>
            <person name="Lutzoni F."/>
            <person name="Magnuson J."/>
            <person name="Mondo S."/>
            <person name="Nolan M."/>
            <person name="Ohm R."/>
            <person name="Pangilinan J."/>
            <person name="Park H.-J."/>
            <person name="Ramirez L."/>
            <person name="Alfaro M."/>
            <person name="Sun H."/>
            <person name="Tritt A."/>
            <person name="Yoshinaga Y."/>
            <person name="Zwiers L.-H."/>
            <person name="Turgeon B."/>
            <person name="Goodwin S."/>
            <person name="Spatafora J."/>
            <person name="Crous P."/>
            <person name="Grigoriev I."/>
        </authorList>
    </citation>
    <scope>NUCLEOTIDE SEQUENCE</scope>
    <source>
        <strain evidence="8">SCOH1-5</strain>
    </source>
</reference>
<dbReference type="SUPFAM" id="SSF48225">
    <property type="entry name" value="Seven-hairpin glycosidases"/>
    <property type="match status" value="1"/>
</dbReference>
<sequence length="164" mass="18318">MGLTDIVNDMLDFISGVDFTTTQFGCLWSRFDPQGNTASKKLQNDAAALRSAAARGWFIPNGLKNWSSRPESLESVFYAYRITGDQKWADANWQILQAINTTARTRSKPSLHVVHNVDMPSGGSTSNNLGRFFFAEVLKYLYLTFVDASVVDLSAWAFHTEARP</sequence>
<keyword evidence="9" id="KW-1185">Reference proteome</keyword>
<name>A0A6A6FRE2_9PEZI</name>
<dbReference type="Gene3D" id="1.50.10.10">
    <property type="match status" value="1"/>
</dbReference>
<dbReference type="UniPathway" id="UPA00378"/>
<keyword evidence="5" id="KW-1015">Disulfide bond</keyword>
<dbReference type="GO" id="GO:0000139">
    <property type="term" value="C:Golgi membrane"/>
    <property type="evidence" value="ECO:0007669"/>
    <property type="project" value="TreeGrafter"/>
</dbReference>
<protein>
    <recommendedName>
        <fullName evidence="7">alpha-1,2-Mannosidase</fullName>
        <ecNumber evidence="7">3.2.1.-</ecNumber>
    </recommendedName>
</protein>
<feature type="binding site" evidence="6">
    <location>
        <position position="160"/>
    </location>
    <ligand>
        <name>Ca(2+)</name>
        <dbReference type="ChEBI" id="CHEBI:29108"/>
    </ligand>
</feature>
<keyword evidence="6" id="KW-0479">Metal-binding</keyword>
<evidence type="ECO:0000256" key="2">
    <source>
        <dbReference type="ARBA" id="ARBA00004922"/>
    </source>
</evidence>
<evidence type="ECO:0000313" key="9">
    <source>
        <dbReference type="Proteomes" id="UP000799539"/>
    </source>
</evidence>
<dbReference type="GO" id="GO:0036503">
    <property type="term" value="P:ERAD pathway"/>
    <property type="evidence" value="ECO:0007669"/>
    <property type="project" value="UniProtKB-ARBA"/>
</dbReference>
<dbReference type="EMBL" id="ML992665">
    <property type="protein sequence ID" value="KAF2215854.1"/>
    <property type="molecule type" value="Genomic_DNA"/>
</dbReference>
<dbReference type="Pfam" id="PF01532">
    <property type="entry name" value="Glyco_hydro_47"/>
    <property type="match status" value="1"/>
</dbReference>
<dbReference type="GO" id="GO:0005783">
    <property type="term" value="C:endoplasmic reticulum"/>
    <property type="evidence" value="ECO:0007669"/>
    <property type="project" value="TreeGrafter"/>
</dbReference>
<dbReference type="PANTHER" id="PTHR11742:SF6">
    <property type="entry name" value="MANNOSYL-OLIGOSACCHARIDE ALPHA-1,2-MANNOSIDASE IA-RELATED"/>
    <property type="match status" value="1"/>
</dbReference>
<dbReference type="PANTHER" id="PTHR11742">
    <property type="entry name" value="MANNOSYL-OLIGOSACCHARIDE ALPHA-1,2-MANNOSIDASE-RELATED"/>
    <property type="match status" value="1"/>
</dbReference>
<dbReference type="InterPro" id="IPR012341">
    <property type="entry name" value="6hp_glycosidase-like_sf"/>
</dbReference>
<dbReference type="GO" id="GO:0004571">
    <property type="term" value="F:mannosyl-oligosaccharide 1,2-alpha-mannosidase activity"/>
    <property type="evidence" value="ECO:0007669"/>
    <property type="project" value="InterPro"/>
</dbReference>
<dbReference type="InterPro" id="IPR036026">
    <property type="entry name" value="Seven-hairpin_glycosidases"/>
</dbReference>
<keyword evidence="7" id="KW-0326">Glycosidase</keyword>
<evidence type="ECO:0000313" key="8">
    <source>
        <dbReference type="EMBL" id="KAF2215854.1"/>
    </source>
</evidence>
<comment type="pathway">
    <text evidence="2">Protein modification; protein glycosylation.</text>
</comment>
<proteinExistence type="inferred from homology"/>
<organism evidence="8 9">
    <name type="scientific">Cercospora zeae-maydis SCOH1-5</name>
    <dbReference type="NCBI Taxonomy" id="717836"/>
    <lineage>
        <taxon>Eukaryota</taxon>
        <taxon>Fungi</taxon>
        <taxon>Dikarya</taxon>
        <taxon>Ascomycota</taxon>
        <taxon>Pezizomycotina</taxon>
        <taxon>Dothideomycetes</taxon>
        <taxon>Dothideomycetidae</taxon>
        <taxon>Mycosphaerellales</taxon>
        <taxon>Mycosphaerellaceae</taxon>
        <taxon>Cercospora</taxon>
    </lineage>
</organism>
<evidence type="ECO:0000256" key="6">
    <source>
        <dbReference type="PIRSR" id="PIRSR601382-2"/>
    </source>
</evidence>
<accession>A0A6A6FRE2</accession>
<dbReference type="OrthoDB" id="8118055at2759"/>
<dbReference type="GO" id="GO:0005975">
    <property type="term" value="P:carbohydrate metabolic process"/>
    <property type="evidence" value="ECO:0007669"/>
    <property type="project" value="InterPro"/>
</dbReference>
<evidence type="ECO:0000256" key="7">
    <source>
        <dbReference type="RuleBase" id="RU361193"/>
    </source>
</evidence>
<keyword evidence="4 7" id="KW-0378">Hydrolase</keyword>
<gene>
    <name evidence="8" type="ORF">CERZMDRAFT_94243</name>
</gene>
<dbReference type="Proteomes" id="UP000799539">
    <property type="component" value="Unassembled WGS sequence"/>
</dbReference>
<dbReference type="AlphaFoldDB" id="A0A6A6FRE2"/>
<comment type="similarity">
    <text evidence="3 7">Belongs to the glycosyl hydrolase 47 family.</text>
</comment>
<evidence type="ECO:0000256" key="5">
    <source>
        <dbReference type="ARBA" id="ARBA00023157"/>
    </source>
</evidence>
<evidence type="ECO:0000256" key="4">
    <source>
        <dbReference type="ARBA" id="ARBA00022801"/>
    </source>
</evidence>
<comment type="cofactor">
    <cofactor evidence="1 6">
        <name>Ca(2+)</name>
        <dbReference type="ChEBI" id="CHEBI:29108"/>
    </cofactor>
</comment>
<dbReference type="EC" id="3.2.1.-" evidence="7"/>
<dbReference type="InterPro" id="IPR050749">
    <property type="entry name" value="Glycosyl_Hydrolase_47"/>
</dbReference>